<dbReference type="CDD" id="cd07377">
    <property type="entry name" value="WHTH_GntR"/>
    <property type="match status" value="1"/>
</dbReference>
<dbReference type="PROSITE" id="PS50949">
    <property type="entry name" value="HTH_GNTR"/>
    <property type="match status" value="1"/>
</dbReference>
<dbReference type="SUPFAM" id="SSF46785">
    <property type="entry name" value="Winged helix' DNA-binding domain"/>
    <property type="match status" value="1"/>
</dbReference>
<evidence type="ECO:0000256" key="3">
    <source>
        <dbReference type="ARBA" id="ARBA00023125"/>
    </source>
</evidence>
<dbReference type="PANTHER" id="PTHR30146:SF148">
    <property type="entry name" value="HTH-TYPE TRANSCRIPTIONAL REPRESSOR PURR-RELATED"/>
    <property type="match status" value="1"/>
</dbReference>
<dbReference type="Gene3D" id="1.10.10.10">
    <property type="entry name" value="Winged helix-like DNA-binding domain superfamily/Winged helix DNA-binding domain"/>
    <property type="match status" value="1"/>
</dbReference>
<keyword evidence="1" id="KW-0678">Repressor</keyword>
<dbReference type="Pfam" id="PF00532">
    <property type="entry name" value="Peripla_BP_1"/>
    <property type="match status" value="1"/>
</dbReference>
<keyword evidence="4" id="KW-0804">Transcription</keyword>
<dbReference type="Pfam" id="PF00392">
    <property type="entry name" value="GntR"/>
    <property type="match status" value="1"/>
</dbReference>
<evidence type="ECO:0000313" key="6">
    <source>
        <dbReference type="EMBL" id="MEM5948214.1"/>
    </source>
</evidence>
<dbReference type="SUPFAM" id="SSF53822">
    <property type="entry name" value="Periplasmic binding protein-like I"/>
    <property type="match status" value="1"/>
</dbReference>
<evidence type="ECO:0000256" key="4">
    <source>
        <dbReference type="ARBA" id="ARBA00023163"/>
    </source>
</evidence>
<dbReference type="InterPro" id="IPR001761">
    <property type="entry name" value="Peripla_BP/Lac1_sug-bd_dom"/>
</dbReference>
<dbReference type="InterPro" id="IPR036388">
    <property type="entry name" value="WH-like_DNA-bd_sf"/>
</dbReference>
<dbReference type="EMBL" id="JBCHKQ010000002">
    <property type="protein sequence ID" value="MEM5948214.1"/>
    <property type="molecule type" value="Genomic_DNA"/>
</dbReference>
<dbReference type="Proteomes" id="UP001466331">
    <property type="component" value="Unassembled WGS sequence"/>
</dbReference>
<gene>
    <name evidence="6" type="ORF">WKV44_06635</name>
</gene>
<dbReference type="SMART" id="SM00345">
    <property type="entry name" value="HTH_GNTR"/>
    <property type="match status" value="1"/>
</dbReference>
<dbReference type="Gene3D" id="3.40.50.2300">
    <property type="match status" value="2"/>
</dbReference>
<evidence type="ECO:0000313" key="7">
    <source>
        <dbReference type="Proteomes" id="UP001466331"/>
    </source>
</evidence>
<feature type="domain" description="HTH gntR-type" evidence="5">
    <location>
        <begin position="5"/>
        <end position="73"/>
    </location>
</feature>
<dbReference type="InterPro" id="IPR000524">
    <property type="entry name" value="Tscrpt_reg_HTH_GntR"/>
</dbReference>
<evidence type="ECO:0000259" key="5">
    <source>
        <dbReference type="PROSITE" id="PS50949"/>
    </source>
</evidence>
<dbReference type="PRINTS" id="PR00035">
    <property type="entry name" value="HTHGNTR"/>
</dbReference>
<dbReference type="InterPro" id="IPR028082">
    <property type="entry name" value="Peripla_BP_I"/>
</dbReference>
<dbReference type="CDD" id="cd01541">
    <property type="entry name" value="PBP1_AraR"/>
    <property type="match status" value="1"/>
</dbReference>
<keyword evidence="3" id="KW-0238">DNA-binding</keyword>
<dbReference type="PANTHER" id="PTHR30146">
    <property type="entry name" value="LACI-RELATED TRANSCRIPTIONAL REPRESSOR"/>
    <property type="match status" value="1"/>
</dbReference>
<keyword evidence="2" id="KW-0805">Transcription regulation</keyword>
<keyword evidence="7" id="KW-1185">Reference proteome</keyword>
<evidence type="ECO:0000256" key="1">
    <source>
        <dbReference type="ARBA" id="ARBA00022491"/>
    </source>
</evidence>
<dbReference type="RefSeq" id="WP_420069660.1">
    <property type="nucleotide sequence ID" value="NZ_JBCHKQ010000002.1"/>
</dbReference>
<dbReference type="InterPro" id="IPR036390">
    <property type="entry name" value="WH_DNA-bd_sf"/>
</dbReference>
<accession>A0ABU9UC21</accession>
<organism evidence="6 7">
    <name type="scientific">Rarispira pelagica</name>
    <dbReference type="NCBI Taxonomy" id="3141764"/>
    <lineage>
        <taxon>Bacteria</taxon>
        <taxon>Pseudomonadati</taxon>
        <taxon>Spirochaetota</taxon>
        <taxon>Spirochaetia</taxon>
        <taxon>Winmispirales</taxon>
        <taxon>Winmispiraceae</taxon>
        <taxon>Rarispira</taxon>
    </lineage>
</organism>
<sequence length="364" mass="40629">MQEKIPKYKKVKQEIIKLIKQKGLTPGDSIPTEAELSELFAVSRNTVRLAVDELVYAELLERRQGSGTYIVEKKTQDNESGRLIGVVHHSITDNIYPHVIRGIDESLHNQGYSMVLSTSNRDKKREIINIKRLLKERIKGLILEPYASASISASDELVKIITDASIPVVLIHCELPFLSLSSVNIDDWKTGYQAASYLIERGHKHIGCIYKKNTQAGTERFKGFLQAIKDNGLKENPDYYASFLEKDEHGNPGASLALQMASLSSPPTAIFFYNDETAIKGIMALIKKGIRIPEDISVIGHDDLPQSAITNPPLTTFSHPKDILGRWAADLVIQEINDPFSIPKAIRARSTLIERKSVKNMGQS</sequence>
<name>A0ABU9UC21_9SPIR</name>
<dbReference type="InterPro" id="IPR033532">
    <property type="entry name" value="AraR_ligand_bind_dom"/>
</dbReference>
<proteinExistence type="predicted"/>
<comment type="caution">
    <text evidence="6">The sequence shown here is derived from an EMBL/GenBank/DDBJ whole genome shotgun (WGS) entry which is preliminary data.</text>
</comment>
<reference evidence="6 7" key="1">
    <citation type="submission" date="2024-03" db="EMBL/GenBank/DDBJ databases">
        <title>Ignisphaera cupida sp. nov., a hyperthermophilic hydrolytic archaeon from a hot spring of Kamchatka, and proposal of Ignisphaeraceae fam. nov.</title>
        <authorList>
            <person name="Podosokorskaya O.A."/>
            <person name="Elcheninov A.G."/>
            <person name="Maltseva A.I."/>
            <person name="Zayulina K.S."/>
            <person name="Novikov A."/>
            <person name="Merkel A.Y."/>
        </authorList>
    </citation>
    <scope>NUCLEOTIDE SEQUENCE [LARGE SCALE GENOMIC DNA]</scope>
    <source>
        <strain evidence="6 7">38H-sp</strain>
    </source>
</reference>
<evidence type="ECO:0000256" key="2">
    <source>
        <dbReference type="ARBA" id="ARBA00023015"/>
    </source>
</evidence>
<protein>
    <submittedName>
        <fullName evidence="6">GntR family transcriptional regulator</fullName>
    </submittedName>
</protein>